<dbReference type="EnsemblPlants" id="novel_model_3105_5bd9a17a">
    <property type="protein sequence ID" value="cds.novel_model_3105_5bd9a17a"/>
    <property type="gene ID" value="novel_gene_1657_5bd9a17a"/>
</dbReference>
<organism evidence="1 2">
    <name type="scientific">Cannabis sativa</name>
    <name type="common">Hemp</name>
    <name type="synonym">Marijuana</name>
    <dbReference type="NCBI Taxonomy" id="3483"/>
    <lineage>
        <taxon>Eukaryota</taxon>
        <taxon>Viridiplantae</taxon>
        <taxon>Streptophyta</taxon>
        <taxon>Embryophyta</taxon>
        <taxon>Tracheophyta</taxon>
        <taxon>Spermatophyta</taxon>
        <taxon>Magnoliopsida</taxon>
        <taxon>eudicotyledons</taxon>
        <taxon>Gunneridae</taxon>
        <taxon>Pentapetalae</taxon>
        <taxon>rosids</taxon>
        <taxon>fabids</taxon>
        <taxon>Rosales</taxon>
        <taxon>Cannabaceae</taxon>
        <taxon>Cannabis</taxon>
    </lineage>
</organism>
<reference evidence="1" key="2">
    <citation type="submission" date="2021-03" db="UniProtKB">
        <authorList>
            <consortium name="EnsemblPlants"/>
        </authorList>
    </citation>
    <scope>IDENTIFICATION</scope>
</reference>
<dbReference type="Proteomes" id="UP000596661">
    <property type="component" value="Chromosome 4"/>
</dbReference>
<evidence type="ECO:0000313" key="2">
    <source>
        <dbReference type="Proteomes" id="UP000596661"/>
    </source>
</evidence>
<proteinExistence type="predicted"/>
<protein>
    <submittedName>
        <fullName evidence="1">Uncharacterized protein</fullName>
    </submittedName>
</protein>
<sequence length="76" mass="9008">MNQVSHALFQADFALEIHVSKVLSDRFIRRVFDPFLHKFGVPFSCLHHTRYFLYFVPPQARSKVVFRYAHSPCHCI</sequence>
<dbReference type="Gramene" id="novel_model_3105_5bd9a17a">
    <property type="protein sequence ID" value="cds.novel_model_3105_5bd9a17a"/>
    <property type="gene ID" value="novel_gene_1657_5bd9a17a"/>
</dbReference>
<accession>A0A803QZ18</accession>
<reference evidence="1" key="1">
    <citation type="submission" date="2018-11" db="EMBL/GenBank/DDBJ databases">
        <authorList>
            <person name="Grassa J C."/>
        </authorList>
    </citation>
    <scope>NUCLEOTIDE SEQUENCE [LARGE SCALE GENOMIC DNA]</scope>
</reference>
<dbReference type="EMBL" id="UZAU01000369">
    <property type="status" value="NOT_ANNOTATED_CDS"/>
    <property type="molecule type" value="Genomic_DNA"/>
</dbReference>
<keyword evidence="2" id="KW-1185">Reference proteome</keyword>
<evidence type="ECO:0000313" key="1">
    <source>
        <dbReference type="EnsemblPlants" id="cds.novel_model_3105_5bd9a17a"/>
    </source>
</evidence>
<name>A0A803QZ18_CANSA</name>
<dbReference type="AlphaFoldDB" id="A0A803QZ18"/>